<reference evidence="1" key="2">
    <citation type="journal article" date="2015" name="Fish Shellfish Immunol.">
        <title>Early steps in the European eel (Anguilla anguilla)-Vibrio vulnificus interaction in the gills: Role of the RtxA13 toxin.</title>
        <authorList>
            <person name="Callol A."/>
            <person name="Pajuelo D."/>
            <person name="Ebbesson L."/>
            <person name="Teles M."/>
            <person name="MacKenzie S."/>
            <person name="Amaro C."/>
        </authorList>
    </citation>
    <scope>NUCLEOTIDE SEQUENCE</scope>
</reference>
<name>A0A0E9Q4B8_ANGAN</name>
<reference evidence="1" key="1">
    <citation type="submission" date="2014-11" db="EMBL/GenBank/DDBJ databases">
        <authorList>
            <person name="Amaro Gonzalez C."/>
        </authorList>
    </citation>
    <scope>NUCLEOTIDE SEQUENCE</scope>
</reference>
<sequence length="86" mass="10056">MSHFLHCLRDAAVGLGLSGLLAHCETQQEESARWFGGVPLNQNYPALCSFMHACERKIRIWFSFFFLFILQMCPQNQRNLIFYQLN</sequence>
<dbReference type="EMBL" id="GBXM01097634">
    <property type="protein sequence ID" value="JAH10943.1"/>
    <property type="molecule type" value="Transcribed_RNA"/>
</dbReference>
<dbReference type="AlphaFoldDB" id="A0A0E9Q4B8"/>
<evidence type="ECO:0000313" key="1">
    <source>
        <dbReference type="EMBL" id="JAH10943.1"/>
    </source>
</evidence>
<proteinExistence type="predicted"/>
<accession>A0A0E9Q4B8</accession>
<organism evidence="1">
    <name type="scientific">Anguilla anguilla</name>
    <name type="common">European freshwater eel</name>
    <name type="synonym">Muraena anguilla</name>
    <dbReference type="NCBI Taxonomy" id="7936"/>
    <lineage>
        <taxon>Eukaryota</taxon>
        <taxon>Metazoa</taxon>
        <taxon>Chordata</taxon>
        <taxon>Craniata</taxon>
        <taxon>Vertebrata</taxon>
        <taxon>Euteleostomi</taxon>
        <taxon>Actinopterygii</taxon>
        <taxon>Neopterygii</taxon>
        <taxon>Teleostei</taxon>
        <taxon>Anguilliformes</taxon>
        <taxon>Anguillidae</taxon>
        <taxon>Anguilla</taxon>
    </lineage>
</organism>
<protein>
    <submittedName>
        <fullName evidence="1">Uncharacterized protein</fullName>
    </submittedName>
</protein>